<evidence type="ECO:0000313" key="2">
    <source>
        <dbReference type="EMBL" id="KAB0339930.1"/>
    </source>
</evidence>
<proteinExistence type="predicted"/>
<evidence type="ECO:0000313" key="3">
    <source>
        <dbReference type="Proteomes" id="UP000326458"/>
    </source>
</evidence>
<keyword evidence="3" id="KW-1185">Reference proteome</keyword>
<dbReference type="PANTHER" id="PTHR45134:SF5">
    <property type="entry name" value="OS08G0543275 PROTEIN"/>
    <property type="match status" value="1"/>
</dbReference>
<dbReference type="PANTHER" id="PTHR45134">
    <property type="entry name" value="OS08G0543275 PROTEIN"/>
    <property type="match status" value="1"/>
</dbReference>
<protein>
    <submittedName>
        <fullName evidence="2">Uncharacterized protein</fullName>
    </submittedName>
</protein>
<dbReference type="Proteomes" id="UP000326458">
    <property type="component" value="Unassembled WGS sequence"/>
</dbReference>
<name>A0A5N3UT35_MUNMU</name>
<accession>A0A5N3UT35</accession>
<comment type="caution">
    <text evidence="2">The sequence shown here is derived from an EMBL/GenBank/DDBJ whole genome shotgun (WGS) entry which is preliminary data.</text>
</comment>
<organism evidence="2 3">
    <name type="scientific">Muntiacus muntjak</name>
    <name type="common">Barking deer</name>
    <name type="synonym">Indian muntjac</name>
    <dbReference type="NCBI Taxonomy" id="9888"/>
    <lineage>
        <taxon>Eukaryota</taxon>
        <taxon>Metazoa</taxon>
        <taxon>Chordata</taxon>
        <taxon>Craniata</taxon>
        <taxon>Vertebrata</taxon>
        <taxon>Euteleostomi</taxon>
        <taxon>Mammalia</taxon>
        <taxon>Eutheria</taxon>
        <taxon>Laurasiatheria</taxon>
        <taxon>Artiodactyla</taxon>
        <taxon>Ruminantia</taxon>
        <taxon>Pecora</taxon>
        <taxon>Cervidae</taxon>
        <taxon>Muntiacinae</taxon>
        <taxon>Muntiacus</taxon>
    </lineage>
</organism>
<dbReference type="AlphaFoldDB" id="A0A5N3UT35"/>
<dbReference type="EMBL" id="VCEA01000894">
    <property type="protein sequence ID" value="KAB0339930.1"/>
    <property type="molecule type" value="Genomic_DNA"/>
</dbReference>
<gene>
    <name evidence="2" type="ORF">FD754_023540</name>
</gene>
<feature type="region of interest" description="Disordered" evidence="1">
    <location>
        <begin position="223"/>
        <end position="261"/>
    </location>
</feature>
<feature type="region of interest" description="Disordered" evidence="1">
    <location>
        <begin position="102"/>
        <end position="148"/>
    </location>
</feature>
<reference evidence="2 3" key="1">
    <citation type="submission" date="2019-06" db="EMBL/GenBank/DDBJ databases">
        <title>Discovery of a novel chromosome fission-fusion reversal in muntjac.</title>
        <authorList>
            <person name="Mudd A.B."/>
            <person name="Bredeson J.V."/>
            <person name="Baum R."/>
            <person name="Hockemeyer D."/>
            <person name="Rokhsar D.S."/>
        </authorList>
    </citation>
    <scope>NUCLEOTIDE SEQUENCE [LARGE SCALE GENOMIC DNA]</scope>
    <source>
        <strain evidence="2">UTSW_UCB_Mm</strain>
        <tissue evidence="2">Fibroblast cell line</tissue>
    </source>
</reference>
<evidence type="ECO:0000256" key="1">
    <source>
        <dbReference type="SAM" id="MobiDB-lite"/>
    </source>
</evidence>
<sequence>MHTHTHTCVYIHTDTCAHTEMHTHACAHTHPYTCAHIHTHAHLHRHICTHTHACACTHVHAHVDTSTQTHTYAHTCAHPPMHIDTRVRTHMNTCTYMYTHTDTGPRPPGPPAPEGAAAPTGCGRASRKPPPEQAAQAPQAPRPPMLTEGCAGRGWAVSLGGAFGARLGGERQPCRFISSSLCSGIFRPFMFLRGHKRAWRWPGRRSIILAPRTPSTVTCGFDHQRQLPGRSGRQRGGQGSQGVRPGVREATASPQPGRPWPCGHRPLGCVASEL</sequence>